<feature type="signal peptide" evidence="1">
    <location>
        <begin position="1"/>
        <end position="22"/>
    </location>
</feature>
<dbReference type="Proteomes" id="UP000190852">
    <property type="component" value="Unassembled WGS sequence"/>
</dbReference>
<dbReference type="SUPFAM" id="SSF101478">
    <property type="entry name" value="ADP-ribosylglycohydrolase"/>
    <property type="match status" value="1"/>
</dbReference>
<evidence type="ECO:0000256" key="1">
    <source>
        <dbReference type="SAM" id="SignalP"/>
    </source>
</evidence>
<reference evidence="3" key="1">
    <citation type="submission" date="2017-02" db="EMBL/GenBank/DDBJ databases">
        <authorList>
            <person name="Varghese N."/>
            <person name="Submissions S."/>
        </authorList>
    </citation>
    <scope>NUCLEOTIDE SEQUENCE [LARGE SCALE GENOMIC DNA]</scope>
    <source>
        <strain evidence="3">DSM 24967</strain>
    </source>
</reference>
<proteinExistence type="predicted"/>
<protein>
    <submittedName>
        <fullName evidence="2">ADP-ribosylglycohydrolase</fullName>
    </submittedName>
</protein>
<dbReference type="AlphaFoldDB" id="A0A1T5CBM7"/>
<feature type="chain" id="PRO_5012527118" evidence="1">
    <location>
        <begin position="23"/>
        <end position="521"/>
    </location>
</feature>
<gene>
    <name evidence="2" type="ORF">SAMN05660349_01793</name>
</gene>
<dbReference type="GO" id="GO:0016787">
    <property type="term" value="F:hydrolase activity"/>
    <property type="evidence" value="ECO:0007669"/>
    <property type="project" value="UniProtKB-KW"/>
</dbReference>
<dbReference type="InterPro" id="IPR036705">
    <property type="entry name" value="Ribosyl_crysJ1_sf"/>
</dbReference>
<evidence type="ECO:0000313" key="3">
    <source>
        <dbReference type="Proteomes" id="UP000190852"/>
    </source>
</evidence>
<keyword evidence="3" id="KW-1185">Reference proteome</keyword>
<keyword evidence="1" id="KW-0732">Signal</keyword>
<sequence>MKKTFFPAACAAALLCVSVECTSPGASGNKQLPAKVTLTKEVLMDKIKGGWAGQTIGCSFGGPTEFKYNGTMIQDYVPIEWDDDRISWWYDNFPGLYDDVYMDLTFVEVFDRLGLDAPADSFAMAFATAGYTLWHANQSARYNILQGIMPPQSGHWLNNPHADDIDYQIEADYAGLMTPGMPNTASAISDKIGHIMNYGDGWYGGVYVGAMYSLAFVSDDVEYVVTEALKTIPQQSTFYQCMADVIKWHKQYPDDWKQTWFECEKKWSQDIGCPDGVFVPLNIDAVINSAYIVIGLLYGEGDFYKTMDISTRCGQDSDCNPASAAGILGTMIGYDRIPEYWRKGLTKVEDRAFSYTDISLNKAYQMSFDQALQVVQQNGGSVAGDSVTIVCQLPEPVRYEKAFENLYPVTKQTINKPINQVGEVVFEGTGVVFKGYLQCADATYVGKAEMRIDGELVETVNLPASYTTRRNDLFWKYQLPKGKHTVTFSWLNPRKDASINYTEAVIYSDSPNKIVHQPAAK</sequence>
<accession>A0A1T5CBM7</accession>
<name>A0A1T5CBM7_9BACT</name>
<organism evidence="2 3">
    <name type="scientific">Parabacteroides chartae</name>
    <dbReference type="NCBI Taxonomy" id="1037355"/>
    <lineage>
        <taxon>Bacteria</taxon>
        <taxon>Pseudomonadati</taxon>
        <taxon>Bacteroidota</taxon>
        <taxon>Bacteroidia</taxon>
        <taxon>Bacteroidales</taxon>
        <taxon>Tannerellaceae</taxon>
        <taxon>Parabacteroides</taxon>
    </lineage>
</organism>
<keyword evidence="2" id="KW-0378">Hydrolase</keyword>
<evidence type="ECO:0000313" key="2">
    <source>
        <dbReference type="EMBL" id="SKB56490.1"/>
    </source>
</evidence>
<dbReference type="Pfam" id="PF03747">
    <property type="entry name" value="ADP_ribosyl_GH"/>
    <property type="match status" value="1"/>
</dbReference>
<dbReference type="Gene3D" id="2.60.120.260">
    <property type="entry name" value="Galactose-binding domain-like"/>
    <property type="match status" value="1"/>
</dbReference>
<dbReference type="InterPro" id="IPR005502">
    <property type="entry name" value="Ribosyl_crysJ1"/>
</dbReference>
<dbReference type="Gene3D" id="1.10.4080.10">
    <property type="entry name" value="ADP-ribosylation/Crystallin J1"/>
    <property type="match status" value="1"/>
</dbReference>
<dbReference type="RefSeq" id="WP_079683326.1">
    <property type="nucleotide sequence ID" value="NZ_FUYQ01000011.1"/>
</dbReference>
<dbReference type="EMBL" id="FUYQ01000011">
    <property type="protein sequence ID" value="SKB56490.1"/>
    <property type="molecule type" value="Genomic_DNA"/>
</dbReference>